<evidence type="ECO:0000259" key="8">
    <source>
        <dbReference type="Pfam" id="PF13354"/>
    </source>
</evidence>
<dbReference type="GO" id="GO:0008800">
    <property type="term" value="F:beta-lactamase activity"/>
    <property type="evidence" value="ECO:0007669"/>
    <property type="project" value="UniProtKB-UniRule"/>
</dbReference>
<gene>
    <name evidence="9" type="primary">bla</name>
    <name evidence="9" type="ORF">ABII15_37810</name>
</gene>
<name>A0AAU8J4D7_9ACTN</name>
<dbReference type="KEGG" id="stac:ABII15_37810"/>
<evidence type="ECO:0000256" key="2">
    <source>
        <dbReference type="ARBA" id="ARBA00012865"/>
    </source>
</evidence>
<keyword evidence="7" id="KW-0732">Signal</keyword>
<dbReference type="NCBIfam" id="NF033103">
    <property type="entry name" value="bla_class_A"/>
    <property type="match status" value="1"/>
</dbReference>
<dbReference type="SUPFAM" id="SSF56601">
    <property type="entry name" value="beta-lactamase/transpeptidase-like"/>
    <property type="match status" value="1"/>
</dbReference>
<dbReference type="Pfam" id="PF13354">
    <property type="entry name" value="Beta-lactamase2"/>
    <property type="match status" value="1"/>
</dbReference>
<sequence>MQHHRPSRRRSAGAGRAVLAACAALAVLSTTGCGQDGRTGSGGAATTTTTTAAADRSGSTSGRDAAKDAFARLERTYGAHLGLYALDTGSGREVAWNDERRFSYNSTVKSFLAAAVLKKNGSDGMDRVLHYDRADVIENSPVSEKHVDTGMSLRALCDAAVRYSDNTAANVLFDDLGGPGRLGTFLKKELGDGITRTDRVEPFLSRWSPGERHDTSTPRRMAADLRELVLGDTLPTAERRTLTAWLRANTTGDTTIRAGVPEGWIVGDKTGTGSYFGARDDIAVVWPPGRKPLVMAILTYRDGAKDIKADDKLLADAAKAAVTALGAEH</sequence>
<dbReference type="PROSITE" id="PS00146">
    <property type="entry name" value="BETA_LACTAMASE_A"/>
    <property type="match status" value="1"/>
</dbReference>
<proteinExistence type="inferred from homology"/>
<reference evidence="9" key="1">
    <citation type="submission" date="2024-06" db="EMBL/GenBank/DDBJ databases">
        <title>Streptomyces sp. strain HUAS MG91 genome sequences.</title>
        <authorList>
            <person name="Mo P."/>
        </authorList>
    </citation>
    <scope>NUCLEOTIDE SEQUENCE</scope>
    <source>
        <strain evidence="9">HUAS MG91</strain>
    </source>
</reference>
<dbReference type="PANTHER" id="PTHR35333:SF3">
    <property type="entry name" value="BETA-LACTAMASE-TYPE TRANSPEPTIDASE FOLD CONTAINING PROTEIN"/>
    <property type="match status" value="1"/>
</dbReference>
<dbReference type="AlphaFoldDB" id="A0AAU8J4D7"/>
<dbReference type="EC" id="3.5.2.6" evidence="2 5"/>
<evidence type="ECO:0000256" key="6">
    <source>
        <dbReference type="SAM" id="MobiDB-lite"/>
    </source>
</evidence>
<evidence type="ECO:0000256" key="7">
    <source>
        <dbReference type="SAM" id="SignalP"/>
    </source>
</evidence>
<evidence type="ECO:0000313" key="9">
    <source>
        <dbReference type="EMBL" id="XCJ75386.1"/>
    </source>
</evidence>
<evidence type="ECO:0000256" key="5">
    <source>
        <dbReference type="RuleBase" id="RU361140"/>
    </source>
</evidence>
<dbReference type="Gene3D" id="3.40.710.10">
    <property type="entry name" value="DD-peptidase/beta-lactamase superfamily"/>
    <property type="match status" value="1"/>
</dbReference>
<dbReference type="PRINTS" id="PR00118">
    <property type="entry name" value="BLACTAMASEA"/>
</dbReference>
<dbReference type="InterPro" id="IPR012338">
    <property type="entry name" value="Beta-lactam/transpept-like"/>
</dbReference>
<evidence type="ECO:0000256" key="4">
    <source>
        <dbReference type="ARBA" id="ARBA00023251"/>
    </source>
</evidence>
<feature type="domain" description="Beta-lactamase class A catalytic" evidence="8">
    <location>
        <begin position="82"/>
        <end position="299"/>
    </location>
</feature>
<evidence type="ECO:0000256" key="1">
    <source>
        <dbReference type="ARBA" id="ARBA00009009"/>
    </source>
</evidence>
<protein>
    <recommendedName>
        <fullName evidence="2 5">Beta-lactamase</fullName>
        <ecNumber evidence="2 5">3.5.2.6</ecNumber>
    </recommendedName>
</protein>
<dbReference type="RefSeq" id="WP_353946817.1">
    <property type="nucleotide sequence ID" value="NZ_CP159534.1"/>
</dbReference>
<comment type="similarity">
    <text evidence="1 5">Belongs to the class-A beta-lactamase family.</text>
</comment>
<accession>A0AAU8J4D7</accession>
<dbReference type="InterPro" id="IPR023650">
    <property type="entry name" value="Beta-lactam_class-A_AS"/>
</dbReference>
<dbReference type="PANTHER" id="PTHR35333">
    <property type="entry name" value="BETA-LACTAMASE"/>
    <property type="match status" value="1"/>
</dbReference>
<feature type="region of interest" description="Disordered" evidence="6">
    <location>
        <begin position="34"/>
        <end position="63"/>
    </location>
</feature>
<feature type="chain" id="PRO_5043986550" description="Beta-lactamase" evidence="7">
    <location>
        <begin position="27"/>
        <end position="329"/>
    </location>
</feature>
<feature type="compositionally biased region" description="Gly residues" evidence="6">
    <location>
        <begin position="34"/>
        <end position="43"/>
    </location>
</feature>
<dbReference type="GO" id="GO:0046677">
    <property type="term" value="P:response to antibiotic"/>
    <property type="evidence" value="ECO:0007669"/>
    <property type="project" value="UniProtKB-UniRule"/>
</dbReference>
<dbReference type="InterPro" id="IPR000871">
    <property type="entry name" value="Beta-lactam_class-A"/>
</dbReference>
<keyword evidence="3 5" id="KW-0378">Hydrolase</keyword>
<feature type="signal peptide" evidence="7">
    <location>
        <begin position="1"/>
        <end position="26"/>
    </location>
</feature>
<dbReference type="EMBL" id="CP159534">
    <property type="protein sequence ID" value="XCJ75386.1"/>
    <property type="molecule type" value="Genomic_DNA"/>
</dbReference>
<evidence type="ECO:0000256" key="3">
    <source>
        <dbReference type="ARBA" id="ARBA00022801"/>
    </source>
</evidence>
<dbReference type="PROSITE" id="PS51257">
    <property type="entry name" value="PROKAR_LIPOPROTEIN"/>
    <property type="match status" value="1"/>
</dbReference>
<dbReference type="InterPro" id="IPR045155">
    <property type="entry name" value="Beta-lactam_cat"/>
</dbReference>
<comment type="catalytic activity">
    <reaction evidence="5">
        <text>a beta-lactam + H2O = a substituted beta-amino acid</text>
        <dbReference type="Rhea" id="RHEA:20401"/>
        <dbReference type="ChEBI" id="CHEBI:15377"/>
        <dbReference type="ChEBI" id="CHEBI:35627"/>
        <dbReference type="ChEBI" id="CHEBI:140347"/>
        <dbReference type="EC" id="3.5.2.6"/>
    </reaction>
</comment>
<organism evidence="9">
    <name type="scientific">Streptomyces tabacisoli</name>
    <dbReference type="NCBI Taxonomy" id="3156398"/>
    <lineage>
        <taxon>Bacteria</taxon>
        <taxon>Bacillati</taxon>
        <taxon>Actinomycetota</taxon>
        <taxon>Actinomycetes</taxon>
        <taxon>Kitasatosporales</taxon>
        <taxon>Streptomycetaceae</taxon>
        <taxon>Streptomyces</taxon>
    </lineage>
</organism>
<dbReference type="GO" id="GO:0030655">
    <property type="term" value="P:beta-lactam antibiotic catabolic process"/>
    <property type="evidence" value="ECO:0007669"/>
    <property type="project" value="InterPro"/>
</dbReference>
<feature type="compositionally biased region" description="Low complexity" evidence="6">
    <location>
        <begin position="44"/>
        <end position="63"/>
    </location>
</feature>
<keyword evidence="4 5" id="KW-0046">Antibiotic resistance</keyword>